<comment type="similarity">
    <text evidence="2">Belongs to the GtrA family.</text>
</comment>
<protein>
    <submittedName>
        <fullName evidence="8">GtrA family protein</fullName>
    </submittedName>
</protein>
<feature type="transmembrane region" description="Helical" evidence="6">
    <location>
        <begin position="33"/>
        <end position="55"/>
    </location>
</feature>
<feature type="transmembrane region" description="Helical" evidence="6">
    <location>
        <begin position="100"/>
        <end position="118"/>
    </location>
</feature>
<evidence type="ECO:0000256" key="2">
    <source>
        <dbReference type="ARBA" id="ARBA00009399"/>
    </source>
</evidence>
<evidence type="ECO:0000256" key="5">
    <source>
        <dbReference type="ARBA" id="ARBA00023136"/>
    </source>
</evidence>
<dbReference type="Proteomes" id="UP001595833">
    <property type="component" value="Unassembled WGS sequence"/>
</dbReference>
<evidence type="ECO:0000313" key="9">
    <source>
        <dbReference type="Proteomes" id="UP001595833"/>
    </source>
</evidence>
<feature type="domain" description="GtrA/DPMS transmembrane" evidence="7">
    <location>
        <begin position="8"/>
        <end position="117"/>
    </location>
</feature>
<feature type="transmembrane region" description="Helical" evidence="6">
    <location>
        <begin position="7"/>
        <end position="27"/>
    </location>
</feature>
<keyword evidence="3 6" id="KW-0812">Transmembrane</keyword>
<feature type="transmembrane region" description="Helical" evidence="6">
    <location>
        <begin position="67"/>
        <end position="88"/>
    </location>
</feature>
<evidence type="ECO:0000259" key="7">
    <source>
        <dbReference type="Pfam" id="PF04138"/>
    </source>
</evidence>
<dbReference type="PANTHER" id="PTHR38459">
    <property type="entry name" value="PROPHAGE BACTOPRENOL-LINKED GLUCOSE TRANSLOCASE HOMOLOG"/>
    <property type="match status" value="1"/>
</dbReference>
<proteinExistence type="inferred from homology"/>
<evidence type="ECO:0000256" key="1">
    <source>
        <dbReference type="ARBA" id="ARBA00004141"/>
    </source>
</evidence>
<organism evidence="8 9">
    <name type="scientific">Saccharothrix xinjiangensis</name>
    <dbReference type="NCBI Taxonomy" id="204798"/>
    <lineage>
        <taxon>Bacteria</taxon>
        <taxon>Bacillati</taxon>
        <taxon>Actinomycetota</taxon>
        <taxon>Actinomycetes</taxon>
        <taxon>Pseudonocardiales</taxon>
        <taxon>Pseudonocardiaceae</taxon>
        <taxon>Saccharothrix</taxon>
    </lineage>
</organism>
<gene>
    <name evidence="8" type="ORF">ACFPFM_11520</name>
</gene>
<keyword evidence="9" id="KW-1185">Reference proteome</keyword>
<dbReference type="InterPro" id="IPR007267">
    <property type="entry name" value="GtrA_DPMS_TM"/>
</dbReference>
<keyword evidence="5 6" id="KW-0472">Membrane</keyword>
<dbReference type="InterPro" id="IPR051401">
    <property type="entry name" value="GtrA_CellWall_Glycosyl"/>
</dbReference>
<dbReference type="RefSeq" id="WP_344034312.1">
    <property type="nucleotide sequence ID" value="NZ_BAAAKE010000001.1"/>
</dbReference>
<evidence type="ECO:0000256" key="3">
    <source>
        <dbReference type="ARBA" id="ARBA00022692"/>
    </source>
</evidence>
<dbReference type="PANTHER" id="PTHR38459:SF1">
    <property type="entry name" value="PROPHAGE BACTOPRENOL-LINKED GLUCOSE TRANSLOCASE HOMOLOG"/>
    <property type="match status" value="1"/>
</dbReference>
<comment type="caution">
    <text evidence="8">The sequence shown here is derived from an EMBL/GenBank/DDBJ whole genome shotgun (WGS) entry which is preliminary data.</text>
</comment>
<evidence type="ECO:0000256" key="4">
    <source>
        <dbReference type="ARBA" id="ARBA00022989"/>
    </source>
</evidence>
<name>A0ABV9XYP9_9PSEU</name>
<evidence type="ECO:0000256" key="6">
    <source>
        <dbReference type="SAM" id="Phobius"/>
    </source>
</evidence>
<keyword evidence="4 6" id="KW-1133">Transmembrane helix</keyword>
<evidence type="ECO:0000313" key="8">
    <source>
        <dbReference type="EMBL" id="MFC5054385.1"/>
    </source>
</evidence>
<reference evidence="9" key="1">
    <citation type="journal article" date="2019" name="Int. J. Syst. Evol. Microbiol.">
        <title>The Global Catalogue of Microorganisms (GCM) 10K type strain sequencing project: providing services to taxonomists for standard genome sequencing and annotation.</title>
        <authorList>
            <consortium name="The Broad Institute Genomics Platform"/>
            <consortium name="The Broad Institute Genome Sequencing Center for Infectious Disease"/>
            <person name="Wu L."/>
            <person name="Ma J."/>
        </authorList>
    </citation>
    <scope>NUCLEOTIDE SEQUENCE [LARGE SCALE GENOMIC DNA]</scope>
    <source>
        <strain evidence="9">KCTC 12848</strain>
    </source>
</reference>
<sequence length="137" mass="15159">MNLGRIVRFGAVGVVNTGTYYLCYVLFTTFLPYFAAHVLAFVLSMIGSYFLNCYFTFRVKPSWKSFLLFPLSTLANFVIQSVGLWALVEFADMNEKVAPLVAAVVAIPITFVVTQLVFRGNVPGDLKKSETPQEAAA</sequence>
<accession>A0ABV9XYP9</accession>
<dbReference type="EMBL" id="JBHSJB010000011">
    <property type="protein sequence ID" value="MFC5054385.1"/>
    <property type="molecule type" value="Genomic_DNA"/>
</dbReference>
<dbReference type="Pfam" id="PF04138">
    <property type="entry name" value="GtrA_DPMS_TM"/>
    <property type="match status" value="1"/>
</dbReference>
<comment type="subcellular location">
    <subcellularLocation>
        <location evidence="1">Membrane</location>
        <topology evidence="1">Multi-pass membrane protein</topology>
    </subcellularLocation>
</comment>